<gene>
    <name evidence="3" type="ORF">B7463_g11332</name>
</gene>
<sequence>MKNYNEELKLPGPNQLIHLLGLVTKALEKGMTGMPLVLDNPPDIQRPRTRAWAKQEAESKRGRKAGLPVNAARRSSSRQRGLQLRELNERQSGLWQDNPQASTRGTTQTKQTRGPPKKKTPHIKPVKKGAVKTSSKRRGKKRQVSKRRQQDQVKENTQWEERTGEPQNPDLANWLNRVESISPGGLRQEQASYTIPVREVEDRLEDNMDSSSTSRDDGSTTQKGRRTGSVKVSLKKLRVRRVQSGPKADDRLQYLNWILNKELPERTMNNIEGLQSVTTNFLQQIIDYPDDSCYDYIDEFSFRFDEGKSKIDYPIVNRRYFEADLQRCLARNEAVLQRTIMIHIINQYWLDRIFDWNTEGQWSQPKDTRLPSREDDEISLPKPDLAISFTLNSFTIAEDDSDPIPPELASCLSPDGGNRCFPFLFFEVKKAGADLQDAYVANLHSASQALCNIYSWMVRANQEEIFLKKVRVFSVVFNAQDLGIRVHRAIKLSSGGGALTFQFDEFRPLARYTKNQACLLIKAIMTDYAAKELYLILKSTFADIVTQEDERIASKRKRVPASAHSSKRTRQNKNGGSHPDTGQSFGMSNLSTQE</sequence>
<dbReference type="EMBL" id="NCSJ02000376">
    <property type="protein sequence ID" value="RFU25001.1"/>
    <property type="molecule type" value="Genomic_DNA"/>
</dbReference>
<feature type="compositionally biased region" description="Polar residues" evidence="1">
    <location>
        <begin position="90"/>
        <end position="102"/>
    </location>
</feature>
<feature type="domain" description="DUF7924" evidence="2">
    <location>
        <begin position="321"/>
        <end position="491"/>
    </location>
</feature>
<organism evidence="3 4">
    <name type="scientific">Scytalidium lignicola</name>
    <name type="common">Hyphomycete</name>
    <dbReference type="NCBI Taxonomy" id="5539"/>
    <lineage>
        <taxon>Eukaryota</taxon>
        <taxon>Fungi</taxon>
        <taxon>Dikarya</taxon>
        <taxon>Ascomycota</taxon>
        <taxon>Pezizomycotina</taxon>
        <taxon>Leotiomycetes</taxon>
        <taxon>Leotiomycetes incertae sedis</taxon>
        <taxon>Scytalidium</taxon>
    </lineage>
</organism>
<keyword evidence="4" id="KW-1185">Reference proteome</keyword>
<evidence type="ECO:0000256" key="1">
    <source>
        <dbReference type="SAM" id="MobiDB-lite"/>
    </source>
</evidence>
<accession>A0A3E2GV56</accession>
<feature type="compositionally biased region" description="Basic and acidic residues" evidence="1">
    <location>
        <begin position="148"/>
        <end position="164"/>
    </location>
</feature>
<proteinExistence type="predicted"/>
<dbReference type="InterPro" id="IPR057684">
    <property type="entry name" value="DUF7924"/>
</dbReference>
<feature type="compositionally biased region" description="Basic residues" evidence="1">
    <location>
        <begin position="554"/>
        <end position="571"/>
    </location>
</feature>
<dbReference type="Pfam" id="PF25545">
    <property type="entry name" value="DUF7924"/>
    <property type="match status" value="1"/>
</dbReference>
<dbReference type="Proteomes" id="UP000258309">
    <property type="component" value="Unassembled WGS sequence"/>
</dbReference>
<comment type="caution">
    <text evidence="3">The sequence shown here is derived from an EMBL/GenBank/DDBJ whole genome shotgun (WGS) entry which is preliminary data.</text>
</comment>
<feature type="non-terminal residue" evidence="3">
    <location>
        <position position="1"/>
    </location>
</feature>
<feature type="region of interest" description="Disordered" evidence="1">
    <location>
        <begin position="553"/>
        <end position="594"/>
    </location>
</feature>
<feature type="non-terminal residue" evidence="3">
    <location>
        <position position="594"/>
    </location>
</feature>
<name>A0A3E2GV56_SCYLI</name>
<feature type="compositionally biased region" description="Basic residues" evidence="1">
    <location>
        <begin position="115"/>
        <end position="147"/>
    </location>
</feature>
<dbReference type="AlphaFoldDB" id="A0A3E2GV56"/>
<feature type="compositionally biased region" description="Polar residues" evidence="1">
    <location>
        <begin position="572"/>
        <end position="594"/>
    </location>
</feature>
<protein>
    <recommendedName>
        <fullName evidence="2">DUF7924 domain-containing protein</fullName>
    </recommendedName>
</protein>
<evidence type="ECO:0000259" key="2">
    <source>
        <dbReference type="Pfam" id="PF25545"/>
    </source>
</evidence>
<reference evidence="3 4" key="1">
    <citation type="submission" date="2018-05" db="EMBL/GenBank/DDBJ databases">
        <title>Draft genome sequence of Scytalidium lignicola DSM 105466, a ubiquitous saprotrophic fungus.</title>
        <authorList>
            <person name="Buettner E."/>
            <person name="Gebauer A.M."/>
            <person name="Hofrichter M."/>
            <person name="Liers C."/>
            <person name="Kellner H."/>
        </authorList>
    </citation>
    <scope>NUCLEOTIDE SEQUENCE [LARGE SCALE GENOMIC DNA]</scope>
    <source>
        <strain evidence="3 4">DSM 105466</strain>
    </source>
</reference>
<feature type="region of interest" description="Disordered" evidence="1">
    <location>
        <begin position="55"/>
        <end position="230"/>
    </location>
</feature>
<evidence type="ECO:0000313" key="4">
    <source>
        <dbReference type="Proteomes" id="UP000258309"/>
    </source>
</evidence>
<dbReference type="OrthoDB" id="3543224at2759"/>
<feature type="compositionally biased region" description="Low complexity" evidence="1">
    <location>
        <begin position="103"/>
        <end position="114"/>
    </location>
</feature>
<evidence type="ECO:0000313" key="3">
    <source>
        <dbReference type="EMBL" id="RFU25001.1"/>
    </source>
</evidence>